<dbReference type="Proteomes" id="UP001236369">
    <property type="component" value="Unassembled WGS sequence"/>
</dbReference>
<organism evidence="1 2">
    <name type="scientific">Methylobacterium persicinum</name>
    <dbReference type="NCBI Taxonomy" id="374426"/>
    <lineage>
        <taxon>Bacteria</taxon>
        <taxon>Pseudomonadati</taxon>
        <taxon>Pseudomonadota</taxon>
        <taxon>Alphaproteobacteria</taxon>
        <taxon>Hyphomicrobiales</taxon>
        <taxon>Methylobacteriaceae</taxon>
        <taxon>Methylobacterium</taxon>
    </lineage>
</organism>
<dbReference type="RefSeq" id="WP_238251062.1">
    <property type="nucleotide sequence ID" value="NZ_BPQX01000048.1"/>
</dbReference>
<evidence type="ECO:0000313" key="1">
    <source>
        <dbReference type="EMBL" id="MDQ0445334.1"/>
    </source>
</evidence>
<gene>
    <name evidence="1" type="ORF">QO016_004863</name>
</gene>
<protein>
    <submittedName>
        <fullName evidence="1">Uncharacterized protein</fullName>
    </submittedName>
</protein>
<sequence length="126" mass="13895">MALRVSWDHCGGGTHFPRVAAVRCRLRKGKDVGKTDGIAFQRMTRTMPIKALNERKKLSSDFNEANDAFIDAVLGALQSGEIPLDLARAYLAHPVAMMHSDGAQAVANYFDRILSQQPDIDWIPGD</sequence>
<evidence type="ECO:0000313" key="2">
    <source>
        <dbReference type="Proteomes" id="UP001236369"/>
    </source>
</evidence>
<proteinExistence type="predicted"/>
<reference evidence="1 2" key="1">
    <citation type="submission" date="2023-07" db="EMBL/GenBank/DDBJ databases">
        <title>Genomic Encyclopedia of Type Strains, Phase IV (KMG-IV): sequencing the most valuable type-strain genomes for metagenomic binning, comparative biology and taxonomic classification.</title>
        <authorList>
            <person name="Goeker M."/>
        </authorList>
    </citation>
    <scope>NUCLEOTIDE SEQUENCE [LARGE SCALE GENOMIC DNA]</scope>
    <source>
        <strain evidence="1 2">DSM 19562</strain>
    </source>
</reference>
<keyword evidence="2" id="KW-1185">Reference proteome</keyword>
<name>A0ABU0HV09_9HYPH</name>
<dbReference type="EMBL" id="JAUSVV010000026">
    <property type="protein sequence ID" value="MDQ0445334.1"/>
    <property type="molecule type" value="Genomic_DNA"/>
</dbReference>
<accession>A0ABU0HV09</accession>
<comment type="caution">
    <text evidence="1">The sequence shown here is derived from an EMBL/GenBank/DDBJ whole genome shotgun (WGS) entry which is preliminary data.</text>
</comment>